<reference evidence="1 3" key="2">
    <citation type="submission" date="2016-11" db="EMBL/GenBank/DDBJ databases">
        <authorList>
            <person name="Klemetsen T."/>
        </authorList>
    </citation>
    <scope>NUCLEOTIDE SEQUENCE [LARGE SCALE GENOMIC DNA]</scope>
    <source>
        <strain evidence="1">MT 2528</strain>
    </source>
</reference>
<dbReference type="Proteomes" id="UP000183794">
    <property type="component" value="Unassembled WGS sequence"/>
</dbReference>
<dbReference type="OrthoDB" id="6302218at2"/>
<evidence type="ECO:0000313" key="1">
    <source>
        <dbReference type="EMBL" id="SGY87637.1"/>
    </source>
</evidence>
<keyword evidence="3" id="KW-1185">Reference proteome</keyword>
<evidence type="ECO:0000313" key="3">
    <source>
        <dbReference type="Proteomes" id="UP000182660"/>
    </source>
</evidence>
<dbReference type="GO" id="GO:0003677">
    <property type="term" value="F:DNA binding"/>
    <property type="evidence" value="ECO:0007669"/>
    <property type="project" value="InterPro"/>
</dbReference>
<dbReference type="Proteomes" id="UP000182660">
    <property type="component" value="Unassembled WGS sequence"/>
</dbReference>
<dbReference type="RefSeq" id="WP_075471565.1">
    <property type="nucleotide sequence ID" value="NZ_CAWQZC010000105.1"/>
</dbReference>
<evidence type="ECO:0000313" key="4">
    <source>
        <dbReference type="Proteomes" id="UP000183794"/>
    </source>
</evidence>
<protein>
    <submittedName>
        <fullName evidence="2">Uncharacterized protein</fullName>
    </submittedName>
</protein>
<organism evidence="2 4">
    <name type="scientific">Moritella viscosa</name>
    <dbReference type="NCBI Taxonomy" id="80854"/>
    <lineage>
        <taxon>Bacteria</taxon>
        <taxon>Pseudomonadati</taxon>
        <taxon>Pseudomonadota</taxon>
        <taxon>Gammaproteobacteria</taxon>
        <taxon>Alteromonadales</taxon>
        <taxon>Moritellaceae</taxon>
        <taxon>Moritella</taxon>
    </lineage>
</organism>
<dbReference type="EMBL" id="FPLD01000045">
    <property type="protein sequence ID" value="SGY93543.1"/>
    <property type="molecule type" value="Genomic_DNA"/>
</dbReference>
<reference evidence="2 4" key="1">
    <citation type="submission" date="2016-11" db="EMBL/GenBank/DDBJ databases">
        <authorList>
            <person name="Jaros S."/>
            <person name="Januszkiewicz K."/>
            <person name="Wedrychowicz H."/>
        </authorList>
    </citation>
    <scope>NUCLEOTIDE SEQUENCE [LARGE SCALE GENOMIC DNA]</scope>
    <source>
        <strain evidence="2">NVI 5450</strain>
    </source>
</reference>
<name>A0A1K9ZC46_9GAMM</name>
<accession>A0A1K9ZC46</accession>
<evidence type="ECO:0000313" key="2">
    <source>
        <dbReference type="EMBL" id="SGY93543.1"/>
    </source>
</evidence>
<dbReference type="InterPro" id="IPR010982">
    <property type="entry name" value="Lambda_DNA-bd_dom_sf"/>
</dbReference>
<proteinExistence type="predicted"/>
<dbReference type="AlphaFoldDB" id="A0A1K9ZC46"/>
<dbReference type="Gene3D" id="1.10.260.40">
    <property type="entry name" value="lambda repressor-like DNA-binding domains"/>
    <property type="match status" value="1"/>
</dbReference>
<dbReference type="GeneID" id="61295236"/>
<gene>
    <name evidence="1" type="ORF">MT2528_1324</name>
    <name evidence="2" type="ORF">NVI5450_1494</name>
</gene>
<dbReference type="EMBL" id="FPLJ01000035">
    <property type="protein sequence ID" value="SGY87637.1"/>
    <property type="molecule type" value="Genomic_DNA"/>
</dbReference>
<sequence length="86" mass="9928">MSFDTRLRAIIQEERYSNQQLANALRFNLSATANYVTGQKEPCCQFLMQFSQHDCFKKYTIWLLTGNVEPRSGQVCPVFSTQEPCV</sequence>